<keyword evidence="1" id="KW-0812">Transmembrane</keyword>
<comment type="caution">
    <text evidence="2">The sequence shown here is derived from an EMBL/GenBank/DDBJ whole genome shotgun (WGS) entry which is preliminary data.</text>
</comment>
<keyword evidence="1" id="KW-0472">Membrane</keyword>
<gene>
    <name evidence="2" type="ORF">BC742_1266</name>
</gene>
<evidence type="ECO:0000256" key="1">
    <source>
        <dbReference type="SAM" id="Phobius"/>
    </source>
</evidence>
<name>A0A495WBR7_9BACT</name>
<keyword evidence="3" id="KW-1185">Reference proteome</keyword>
<organism evidence="2 3">
    <name type="scientific">Coprobacter fastidiosus NSB1 = JCM 33896</name>
    <dbReference type="NCBI Taxonomy" id="1349822"/>
    <lineage>
        <taxon>Bacteria</taxon>
        <taxon>Pseudomonadati</taxon>
        <taxon>Bacteroidota</taxon>
        <taxon>Bacteroidia</taxon>
        <taxon>Bacteroidales</taxon>
        <taxon>Barnesiellaceae</taxon>
        <taxon>Coprobacter</taxon>
    </lineage>
</organism>
<dbReference type="NCBIfam" id="TIGR02046">
    <property type="entry name" value="sdhC_b558_fam"/>
    <property type="match status" value="1"/>
</dbReference>
<feature type="transmembrane region" description="Helical" evidence="1">
    <location>
        <begin position="105"/>
        <end position="125"/>
    </location>
</feature>
<feature type="transmembrane region" description="Helical" evidence="1">
    <location>
        <begin position="156"/>
        <end position="180"/>
    </location>
</feature>
<feature type="transmembrane region" description="Helical" evidence="1">
    <location>
        <begin position="200"/>
        <end position="219"/>
    </location>
</feature>
<sequence length="220" mass="25258">MWLFNSSIGRKLVMSLSGLFLILFLTFHLAMNFVAVFSGEAYNMVCEFLGANWYALVGTLILALGFVVHIIYAFWLTIQNRKARGNDRYAVVAKPKQVEWASQNMLVLGIIVVVFFILHLAQFWYKMQFNEIAGLDLGVDPHDGYQLILDTFSNPLFVILYLVWFVAIWFHLTHGFWSAIQTIGWNNNVWLTRWKAISNVYATIICAGFAFIAIYFGFIA</sequence>
<evidence type="ECO:0000313" key="2">
    <source>
        <dbReference type="EMBL" id="RKT59122.1"/>
    </source>
</evidence>
<proteinExistence type="predicted"/>
<feature type="transmembrane region" description="Helical" evidence="1">
    <location>
        <begin position="53"/>
        <end position="78"/>
    </location>
</feature>
<reference evidence="2 3" key="1">
    <citation type="submission" date="2018-10" db="EMBL/GenBank/DDBJ databases">
        <title>Genomic Encyclopedia of Archaeal and Bacterial Type Strains, Phase II (KMG-II): from individual species to whole genera.</title>
        <authorList>
            <person name="Goeker M."/>
        </authorList>
    </citation>
    <scope>NUCLEOTIDE SEQUENCE [LARGE SCALE GENOMIC DNA]</scope>
    <source>
        <strain evidence="2 3">NSB1</strain>
    </source>
</reference>
<dbReference type="OrthoDB" id="9802842at2"/>
<dbReference type="AlphaFoldDB" id="A0A495WBR7"/>
<dbReference type="Proteomes" id="UP000269493">
    <property type="component" value="Unassembled WGS sequence"/>
</dbReference>
<dbReference type="Gene3D" id="1.20.1300.10">
    <property type="entry name" value="Fumarate reductase/succinate dehydrogenase, transmembrane subunit"/>
    <property type="match status" value="1"/>
</dbReference>
<evidence type="ECO:0000313" key="3">
    <source>
        <dbReference type="Proteomes" id="UP000269493"/>
    </source>
</evidence>
<accession>A0A495WBR7</accession>
<dbReference type="GO" id="GO:0016020">
    <property type="term" value="C:membrane"/>
    <property type="evidence" value="ECO:0007669"/>
    <property type="project" value="InterPro"/>
</dbReference>
<dbReference type="GeneID" id="92929058"/>
<protein>
    <submittedName>
        <fullName evidence="2">Succinate dehydrogenase / fumarate reductase cytochrome b subunit</fullName>
    </submittedName>
</protein>
<dbReference type="EMBL" id="RBXN01000003">
    <property type="protein sequence ID" value="RKT59122.1"/>
    <property type="molecule type" value="Genomic_DNA"/>
</dbReference>
<keyword evidence="1" id="KW-1133">Transmembrane helix</keyword>
<dbReference type="RefSeq" id="WP_031258198.1">
    <property type="nucleotide sequence ID" value="NZ_KI440780.1"/>
</dbReference>
<dbReference type="InterPro" id="IPR011138">
    <property type="entry name" value="Cytochrome_b-558"/>
</dbReference>
<dbReference type="CDD" id="cd03498">
    <property type="entry name" value="SQR_TypeB_2_TM"/>
    <property type="match status" value="1"/>
</dbReference>
<dbReference type="InterPro" id="IPR034804">
    <property type="entry name" value="SQR/QFR_C/D"/>
</dbReference>
<dbReference type="SUPFAM" id="SSF81343">
    <property type="entry name" value="Fumarate reductase respiratory complex transmembrane subunits"/>
    <property type="match status" value="1"/>
</dbReference>
<feature type="transmembrane region" description="Helical" evidence="1">
    <location>
        <begin position="12"/>
        <end position="33"/>
    </location>
</feature>